<dbReference type="Gene3D" id="3.40.390.10">
    <property type="entry name" value="Collagenase (Catalytic Domain)"/>
    <property type="match status" value="1"/>
</dbReference>
<evidence type="ECO:0000256" key="3">
    <source>
        <dbReference type="ARBA" id="ARBA00022723"/>
    </source>
</evidence>
<dbReference type="PANTHER" id="PTHR15910">
    <property type="entry name" value="ARCHAEMETZINCIN"/>
    <property type="match status" value="1"/>
</dbReference>
<dbReference type="AlphaFoldDB" id="A0A2T0AJW6"/>
<protein>
    <submittedName>
        <fullName evidence="7">Peptidase family M54</fullName>
    </submittedName>
</protein>
<comment type="caution">
    <text evidence="7">The sequence shown here is derived from an EMBL/GenBank/DDBJ whole genome shotgun (WGS) entry which is preliminary data.</text>
</comment>
<dbReference type="GO" id="GO:0006508">
    <property type="term" value="P:proteolysis"/>
    <property type="evidence" value="ECO:0007669"/>
    <property type="project" value="UniProtKB-KW"/>
</dbReference>
<keyword evidence="8" id="KW-1185">Reference proteome</keyword>
<keyword evidence="2" id="KW-0645">Protease</keyword>
<keyword evidence="4" id="KW-0378">Hydrolase</keyword>
<gene>
    <name evidence="7" type="ORF">MOHU_26380</name>
</gene>
<dbReference type="GO" id="GO:0008237">
    <property type="term" value="F:metallopeptidase activity"/>
    <property type="evidence" value="ECO:0007669"/>
    <property type="project" value="UniProtKB-KW"/>
</dbReference>
<name>A0A2T0AJW6_9FIRM</name>
<reference evidence="7 8" key="1">
    <citation type="submission" date="2018-03" db="EMBL/GenBank/DDBJ databases">
        <title>Genome sequence of Moorella humiferrea DSM 23265.</title>
        <authorList>
            <person name="Poehlein A."/>
            <person name="Daniel R."/>
        </authorList>
    </citation>
    <scope>NUCLEOTIDE SEQUENCE [LARGE SCALE GENOMIC DNA]</scope>
    <source>
        <strain evidence="7 8">DSM 23265</strain>
    </source>
</reference>
<evidence type="ECO:0000256" key="6">
    <source>
        <dbReference type="ARBA" id="ARBA00023049"/>
    </source>
</evidence>
<keyword evidence="6" id="KW-0482">Metalloprotease</keyword>
<evidence type="ECO:0000313" key="8">
    <source>
        <dbReference type="Proteomes" id="UP000238415"/>
    </source>
</evidence>
<accession>A0A2T0AJW6</accession>
<evidence type="ECO:0000256" key="1">
    <source>
        <dbReference type="ARBA" id="ARBA00001947"/>
    </source>
</evidence>
<dbReference type="OrthoDB" id="269208at2"/>
<sequence>MSINLYLYWQAELYPAAGVLGKQIEKVFFLIKSIPVAPLEPPAAGWDTFRGQYDVHFLLEALLAPQGKDLVLWLVSVDIGDPWHSYVFGAAGKQRAIVSTARIENLEDVCKEACHEVGHLLGLQHCRNNCCMRPSWTVRGIQNKPANLCEQCCNLLASLKGGADTD</sequence>
<keyword evidence="5" id="KW-0862">Zinc</keyword>
<evidence type="ECO:0000256" key="4">
    <source>
        <dbReference type="ARBA" id="ARBA00022801"/>
    </source>
</evidence>
<dbReference type="RefSeq" id="WP_106006542.1">
    <property type="nucleotide sequence ID" value="NZ_CP136419.1"/>
</dbReference>
<comment type="cofactor">
    <cofactor evidence="1">
        <name>Zn(2+)</name>
        <dbReference type="ChEBI" id="CHEBI:29105"/>
    </cofactor>
</comment>
<dbReference type="EMBL" id="PVXM01000061">
    <property type="protein sequence ID" value="PRR68706.1"/>
    <property type="molecule type" value="Genomic_DNA"/>
</dbReference>
<dbReference type="PANTHER" id="PTHR15910:SF1">
    <property type="entry name" value="ARCHAEMETZINCIN-2"/>
    <property type="match status" value="1"/>
</dbReference>
<dbReference type="InterPro" id="IPR012962">
    <property type="entry name" value="Pept_M54_archaemetzincn"/>
</dbReference>
<dbReference type="CDD" id="cd11375">
    <property type="entry name" value="Peptidase_M54"/>
    <property type="match status" value="1"/>
</dbReference>
<proteinExistence type="predicted"/>
<dbReference type="Pfam" id="PF07998">
    <property type="entry name" value="Peptidase_M54"/>
    <property type="match status" value="1"/>
</dbReference>
<dbReference type="SUPFAM" id="SSF55486">
    <property type="entry name" value="Metalloproteases ('zincins'), catalytic domain"/>
    <property type="match status" value="1"/>
</dbReference>
<organism evidence="7 8">
    <name type="scientific">Neomoorella humiferrea</name>
    <dbReference type="NCBI Taxonomy" id="676965"/>
    <lineage>
        <taxon>Bacteria</taxon>
        <taxon>Bacillati</taxon>
        <taxon>Bacillota</taxon>
        <taxon>Clostridia</taxon>
        <taxon>Neomoorellales</taxon>
        <taxon>Neomoorellaceae</taxon>
        <taxon>Neomoorella</taxon>
    </lineage>
</organism>
<dbReference type="InterPro" id="IPR024079">
    <property type="entry name" value="MetalloPept_cat_dom_sf"/>
</dbReference>
<evidence type="ECO:0000256" key="5">
    <source>
        <dbReference type="ARBA" id="ARBA00022833"/>
    </source>
</evidence>
<evidence type="ECO:0000256" key="2">
    <source>
        <dbReference type="ARBA" id="ARBA00022670"/>
    </source>
</evidence>
<dbReference type="Proteomes" id="UP000238415">
    <property type="component" value="Unassembled WGS sequence"/>
</dbReference>
<keyword evidence="3" id="KW-0479">Metal-binding</keyword>
<dbReference type="GO" id="GO:0046872">
    <property type="term" value="F:metal ion binding"/>
    <property type="evidence" value="ECO:0007669"/>
    <property type="project" value="UniProtKB-KW"/>
</dbReference>
<evidence type="ECO:0000313" key="7">
    <source>
        <dbReference type="EMBL" id="PRR68706.1"/>
    </source>
</evidence>